<dbReference type="AlphaFoldDB" id="A0A495VJ07"/>
<dbReference type="RefSeq" id="WP_121013030.1">
    <property type="nucleotide sequence ID" value="NZ_RBXO01000003.1"/>
</dbReference>
<dbReference type="OrthoDB" id="3690261at2"/>
<evidence type="ECO:0000313" key="2">
    <source>
        <dbReference type="Proteomes" id="UP000282084"/>
    </source>
</evidence>
<gene>
    <name evidence="1" type="ORF">C8E97_6792</name>
</gene>
<comment type="caution">
    <text evidence="1">The sequence shown here is derived from an EMBL/GenBank/DDBJ whole genome shotgun (WGS) entry which is preliminary data.</text>
</comment>
<name>A0A495VJ07_9PSEU</name>
<protein>
    <submittedName>
        <fullName evidence="1">Uncharacterized protein</fullName>
    </submittedName>
</protein>
<organism evidence="1 2">
    <name type="scientific">Saccharothrix australiensis</name>
    <dbReference type="NCBI Taxonomy" id="2072"/>
    <lineage>
        <taxon>Bacteria</taxon>
        <taxon>Bacillati</taxon>
        <taxon>Actinomycetota</taxon>
        <taxon>Actinomycetes</taxon>
        <taxon>Pseudonocardiales</taxon>
        <taxon>Pseudonocardiaceae</taxon>
        <taxon>Saccharothrix</taxon>
    </lineage>
</organism>
<sequence length="226" mass="24526">MIRRRQHHAQHTYDLLQEQEHARLVACPPPPEGCGAPVGTDCVRLYRRPPREYDDVHRTACPPPPEGCGVAHGEQCVTPHGGRRQGPGCWRRVQLADVAHPQGAHPALPAPTAPTAPGRRLLPVDQARRDIAAHVQPCGWCHGRIVHATTCDGGSTPVDAEPSPAGRLLLSVDDRGVRCHPLTAGQVAGALDHGHRVHTAHRETCPQGTRPHWGRGVHVYPSARRT</sequence>
<keyword evidence="2" id="KW-1185">Reference proteome</keyword>
<dbReference type="EMBL" id="RBXO01000003">
    <property type="protein sequence ID" value="RKT49296.1"/>
    <property type="molecule type" value="Genomic_DNA"/>
</dbReference>
<dbReference type="Proteomes" id="UP000282084">
    <property type="component" value="Unassembled WGS sequence"/>
</dbReference>
<accession>A0A495VJ07</accession>
<evidence type="ECO:0000313" key="1">
    <source>
        <dbReference type="EMBL" id="RKT49296.1"/>
    </source>
</evidence>
<reference evidence="1 2" key="1">
    <citation type="submission" date="2018-10" db="EMBL/GenBank/DDBJ databases">
        <title>Sequencing the genomes of 1000 actinobacteria strains.</title>
        <authorList>
            <person name="Klenk H.-P."/>
        </authorList>
    </citation>
    <scope>NUCLEOTIDE SEQUENCE [LARGE SCALE GENOMIC DNA]</scope>
    <source>
        <strain evidence="1 2">DSM 43800</strain>
    </source>
</reference>
<proteinExistence type="predicted"/>